<dbReference type="Gene3D" id="2.60.210.10">
    <property type="entry name" value="Apoptosis, Tumor Necrosis Factor Receptor Associated Protein 2, Chain A"/>
    <property type="match status" value="1"/>
</dbReference>
<proteinExistence type="predicted"/>
<evidence type="ECO:0000259" key="2">
    <source>
        <dbReference type="PROSITE" id="PS50144"/>
    </source>
</evidence>
<dbReference type="Proteomes" id="UP001154078">
    <property type="component" value="Chromosome 7"/>
</dbReference>
<dbReference type="AlphaFoldDB" id="A0A9P0BCJ9"/>
<protein>
    <recommendedName>
        <fullName evidence="2">MATH domain-containing protein</fullName>
    </recommendedName>
</protein>
<dbReference type="OrthoDB" id="1737200at2759"/>
<feature type="coiled-coil region" evidence="1">
    <location>
        <begin position="242"/>
        <end position="311"/>
    </location>
</feature>
<dbReference type="PANTHER" id="PTHR10131:SF138">
    <property type="entry name" value="RE66324P"/>
    <property type="match status" value="1"/>
</dbReference>
<gene>
    <name evidence="3" type="ORF">MELIAE_LOCUS9976</name>
</gene>
<sequence>MDNFFTTKSKMPFTCYFCNKVIENETQEGHTTVCSKILQPCPYKCGSYVARCDMPRHKSGCINQSQKSMPKSRSNANLDLLGPMSLPTTLDRNYGRNIVITNAEVHESRERHNSYNSVELPPMKSFDKLVNAFKQFGAELSQVKHQNRGFSQWKADTEMLLNKLQDSFAFYQSSKSNSDATLYNVQEKLKFLDVLQMNMNILRDNIVRDQNYTRNLTDNLTKKFEEQIANIMTIINLHKDDNLEVKENIDSLKSSVDEVRSKLTNVLFDLRATSQIASGTEEKIEIMERENSLLRKEIEVLKGDVENLSSTQDKEFTVGRLLWKVSNVKSKLQTSKETNYYYKSPIFYSHEYGYKIRLVLYLNGLKKWRDRNTLISLEVLKGDYDSLLKWPCQIEGNIILRDQENLDTPKNVVKQILTRLEGPGDEADEPQESSSSFVFITHAVLFQEKYTKDDTIFLDVVINQLK</sequence>
<reference evidence="3" key="1">
    <citation type="submission" date="2021-12" db="EMBL/GenBank/DDBJ databases">
        <authorList>
            <person name="King R."/>
        </authorList>
    </citation>
    <scope>NUCLEOTIDE SEQUENCE</scope>
</reference>
<dbReference type="Gene3D" id="3.30.40.10">
    <property type="entry name" value="Zinc/RING finger domain, C3HC4 (zinc finger)"/>
    <property type="match status" value="1"/>
</dbReference>
<keyword evidence="4" id="KW-1185">Reference proteome</keyword>
<dbReference type="Pfam" id="PF22486">
    <property type="entry name" value="MATH_2"/>
    <property type="match status" value="1"/>
</dbReference>
<dbReference type="InterPro" id="IPR008974">
    <property type="entry name" value="TRAF-like"/>
</dbReference>
<keyword evidence="1" id="KW-0175">Coiled coil</keyword>
<dbReference type="SUPFAM" id="SSF49599">
    <property type="entry name" value="TRAF domain-like"/>
    <property type="match status" value="2"/>
</dbReference>
<evidence type="ECO:0000256" key="1">
    <source>
        <dbReference type="SAM" id="Coils"/>
    </source>
</evidence>
<organism evidence="3 4">
    <name type="scientific">Brassicogethes aeneus</name>
    <name type="common">Rape pollen beetle</name>
    <name type="synonym">Meligethes aeneus</name>
    <dbReference type="NCBI Taxonomy" id="1431903"/>
    <lineage>
        <taxon>Eukaryota</taxon>
        <taxon>Metazoa</taxon>
        <taxon>Ecdysozoa</taxon>
        <taxon>Arthropoda</taxon>
        <taxon>Hexapoda</taxon>
        <taxon>Insecta</taxon>
        <taxon>Pterygota</taxon>
        <taxon>Neoptera</taxon>
        <taxon>Endopterygota</taxon>
        <taxon>Coleoptera</taxon>
        <taxon>Polyphaga</taxon>
        <taxon>Cucujiformia</taxon>
        <taxon>Nitidulidae</taxon>
        <taxon>Meligethinae</taxon>
        <taxon>Brassicogethes</taxon>
    </lineage>
</organism>
<dbReference type="PANTHER" id="PTHR10131">
    <property type="entry name" value="TNF RECEPTOR ASSOCIATED FACTOR"/>
    <property type="match status" value="1"/>
</dbReference>
<dbReference type="PROSITE" id="PS50144">
    <property type="entry name" value="MATH"/>
    <property type="match status" value="1"/>
</dbReference>
<evidence type="ECO:0000313" key="3">
    <source>
        <dbReference type="EMBL" id="CAH0560176.1"/>
    </source>
</evidence>
<dbReference type="InterPro" id="IPR013083">
    <property type="entry name" value="Znf_RING/FYVE/PHD"/>
</dbReference>
<evidence type="ECO:0000313" key="4">
    <source>
        <dbReference type="Proteomes" id="UP001154078"/>
    </source>
</evidence>
<feature type="domain" description="MATH" evidence="2">
    <location>
        <begin position="318"/>
        <end position="462"/>
    </location>
</feature>
<dbReference type="EMBL" id="OV121138">
    <property type="protein sequence ID" value="CAH0560176.1"/>
    <property type="molecule type" value="Genomic_DNA"/>
</dbReference>
<accession>A0A9P0BCJ9</accession>
<name>A0A9P0BCJ9_BRAAE</name>
<dbReference type="InterPro" id="IPR002083">
    <property type="entry name" value="MATH/TRAF_dom"/>
</dbReference>